<dbReference type="PROSITE" id="PS01209">
    <property type="entry name" value="LDLRA_1"/>
    <property type="match status" value="1"/>
</dbReference>
<dbReference type="Pfam" id="PF00057">
    <property type="entry name" value="Ldl_recept_a"/>
    <property type="match status" value="1"/>
</dbReference>
<dbReference type="InterPro" id="IPR036734">
    <property type="entry name" value="Neur_chan_lig-bd_sf"/>
</dbReference>
<sequence>MSNADKHPVFTPVSMDEQNDLLADMEPYEESCLSRHTSLGDMWLDGRSVLSYGFHNFVENMTVIDTGTCASLSVWGDTRGLWHHTDCHDLKCAACMVPRPSEWLLRGHDTLLDHSFSLLPGNLSGMTGFFASSLTLEEGGSAGLGQWRIVSTVHPHVSAVLQRTSVTHYPFGMQEWQLHTATLATVKAKLLLTRCGQDELTCGDGRCIYRMYRCDLEVDCSDASDEQDCGRVRKAAGYKRQVSPPRKLRSGAQRVGVRVDVLAVTELDIVGFRVTVELRLELTWRDSRLTFLNLQPETWKNKLSDSDLWRPAVEYLSSDGSASNLNHRGHHLYALHHPNAAKDMLSDTREGEATIPPPHTPPRSVVVSTLDSQSRGSGFESREAARQMGKPPNV</sequence>
<evidence type="ECO:0000256" key="2">
    <source>
        <dbReference type="PROSITE-ProRule" id="PRU00124"/>
    </source>
</evidence>
<protein>
    <submittedName>
        <fullName evidence="4">Uncharacterized protein</fullName>
    </submittedName>
</protein>
<dbReference type="GO" id="GO:0016020">
    <property type="term" value="C:membrane"/>
    <property type="evidence" value="ECO:0007669"/>
    <property type="project" value="InterPro"/>
</dbReference>
<reference evidence="4 5" key="1">
    <citation type="submission" date="2019-05" db="EMBL/GenBank/DDBJ databases">
        <title>Another draft genome of Portunus trituberculatus and its Hox gene families provides insights of decapod evolution.</title>
        <authorList>
            <person name="Jeong J.-H."/>
            <person name="Song I."/>
            <person name="Kim S."/>
            <person name="Choi T."/>
            <person name="Kim D."/>
            <person name="Ryu S."/>
            <person name="Kim W."/>
        </authorList>
    </citation>
    <scope>NUCLEOTIDE SEQUENCE [LARGE SCALE GENOMIC DNA]</scope>
    <source>
        <tissue evidence="4">Muscle</tissue>
    </source>
</reference>
<evidence type="ECO:0000313" key="4">
    <source>
        <dbReference type="EMBL" id="MPC93630.1"/>
    </source>
</evidence>
<evidence type="ECO:0000256" key="1">
    <source>
        <dbReference type="ARBA" id="ARBA00023157"/>
    </source>
</evidence>
<dbReference type="InterPro" id="IPR002172">
    <property type="entry name" value="LDrepeatLR_classA_rpt"/>
</dbReference>
<proteinExistence type="predicted"/>
<dbReference type="InterPro" id="IPR023415">
    <property type="entry name" value="LDLR_class-A_CS"/>
</dbReference>
<dbReference type="OrthoDB" id="6515930at2759"/>
<feature type="compositionally biased region" description="Polar residues" evidence="3">
    <location>
        <begin position="366"/>
        <end position="376"/>
    </location>
</feature>
<dbReference type="AlphaFoldDB" id="A0A5B7JA79"/>
<feature type="region of interest" description="Disordered" evidence="3">
    <location>
        <begin position="345"/>
        <end position="394"/>
    </location>
</feature>
<dbReference type="SMART" id="SM00192">
    <property type="entry name" value="LDLa"/>
    <property type="match status" value="1"/>
</dbReference>
<feature type="disulfide bond" evidence="2">
    <location>
        <begin position="214"/>
        <end position="229"/>
    </location>
</feature>
<feature type="disulfide bond" evidence="2">
    <location>
        <begin position="195"/>
        <end position="207"/>
    </location>
</feature>
<evidence type="ECO:0000313" key="5">
    <source>
        <dbReference type="Proteomes" id="UP000324222"/>
    </source>
</evidence>
<comment type="caution">
    <text evidence="4">The sequence shown here is derived from an EMBL/GenBank/DDBJ whole genome shotgun (WGS) entry which is preliminary data.</text>
</comment>
<organism evidence="4 5">
    <name type="scientific">Portunus trituberculatus</name>
    <name type="common">Swimming crab</name>
    <name type="synonym">Neptunus trituberculatus</name>
    <dbReference type="NCBI Taxonomy" id="210409"/>
    <lineage>
        <taxon>Eukaryota</taxon>
        <taxon>Metazoa</taxon>
        <taxon>Ecdysozoa</taxon>
        <taxon>Arthropoda</taxon>
        <taxon>Crustacea</taxon>
        <taxon>Multicrustacea</taxon>
        <taxon>Malacostraca</taxon>
        <taxon>Eumalacostraca</taxon>
        <taxon>Eucarida</taxon>
        <taxon>Decapoda</taxon>
        <taxon>Pleocyemata</taxon>
        <taxon>Brachyura</taxon>
        <taxon>Eubrachyura</taxon>
        <taxon>Portunoidea</taxon>
        <taxon>Portunidae</taxon>
        <taxon>Portuninae</taxon>
        <taxon>Portunus</taxon>
    </lineage>
</organism>
<evidence type="ECO:0000256" key="3">
    <source>
        <dbReference type="SAM" id="MobiDB-lite"/>
    </source>
</evidence>
<feature type="disulfide bond" evidence="2">
    <location>
        <begin position="202"/>
        <end position="220"/>
    </location>
</feature>
<dbReference type="GO" id="GO:0005230">
    <property type="term" value="F:extracellular ligand-gated monoatomic ion channel activity"/>
    <property type="evidence" value="ECO:0007669"/>
    <property type="project" value="InterPro"/>
</dbReference>
<dbReference type="EMBL" id="VSRR010095542">
    <property type="protein sequence ID" value="MPC93630.1"/>
    <property type="molecule type" value="Genomic_DNA"/>
</dbReference>
<gene>
    <name evidence="4" type="ORF">E2C01_088765</name>
</gene>
<keyword evidence="5" id="KW-1185">Reference proteome</keyword>
<dbReference type="PROSITE" id="PS50068">
    <property type="entry name" value="LDLRA_2"/>
    <property type="match status" value="1"/>
</dbReference>
<dbReference type="SUPFAM" id="SSF63712">
    <property type="entry name" value="Nicotinic receptor ligand binding domain-like"/>
    <property type="match status" value="1"/>
</dbReference>
<name>A0A5B7JA79_PORTR</name>
<dbReference type="Proteomes" id="UP000324222">
    <property type="component" value="Unassembled WGS sequence"/>
</dbReference>
<accession>A0A5B7JA79</accession>
<keyword evidence="1 2" id="KW-1015">Disulfide bond</keyword>
<dbReference type="CDD" id="cd00112">
    <property type="entry name" value="LDLa"/>
    <property type="match status" value="1"/>
</dbReference>
<dbReference type="SUPFAM" id="SSF57424">
    <property type="entry name" value="LDL receptor-like module"/>
    <property type="match status" value="1"/>
</dbReference>
<dbReference type="InterPro" id="IPR036055">
    <property type="entry name" value="LDL_receptor-like_sf"/>
</dbReference>
<dbReference type="Gene3D" id="2.70.170.10">
    <property type="entry name" value="Neurotransmitter-gated ion-channel ligand-binding domain"/>
    <property type="match status" value="1"/>
</dbReference>
<dbReference type="Gene3D" id="4.10.400.10">
    <property type="entry name" value="Low-density Lipoprotein Receptor"/>
    <property type="match status" value="1"/>
</dbReference>